<name>R4XI36_TAPDE</name>
<evidence type="ECO:0000259" key="1">
    <source>
        <dbReference type="Pfam" id="PF08600"/>
    </source>
</evidence>
<keyword evidence="3" id="KW-1185">Reference proteome</keyword>
<dbReference type="InterPro" id="IPR013909">
    <property type="entry name" value="NuBaID_C"/>
</dbReference>
<evidence type="ECO:0000313" key="3">
    <source>
        <dbReference type="Proteomes" id="UP000013776"/>
    </source>
</evidence>
<dbReference type="Pfam" id="PF08600">
    <property type="entry name" value="NuBaID_C"/>
    <property type="match status" value="1"/>
</dbReference>
<accession>R4XI36</accession>
<dbReference type="AlphaFoldDB" id="R4XI36"/>
<gene>
    <name evidence="2" type="ORF">TAPDE_003242</name>
</gene>
<protein>
    <recommendedName>
        <fullName evidence="1">NuBaID C-terminal domain-containing protein</fullName>
    </recommendedName>
</protein>
<dbReference type="VEuPathDB" id="FungiDB:TAPDE_003242"/>
<evidence type="ECO:0000313" key="2">
    <source>
        <dbReference type="EMBL" id="CCG83062.1"/>
    </source>
</evidence>
<sequence>MSLDAFARRVHSFEDAGEDEQKVLRHTGRGVEVPDDFRGLDTVALLGWSFSKQGTLALLVCQDCHRRLRLPANGSLDAWEEHYDYCPWHWKKANAPDVVAQAHDGQVVVPLEDKDSREQVRQVRQKLGFV</sequence>
<organism evidence="2 3">
    <name type="scientific">Taphrina deformans (strain PYCC 5710 / ATCC 11124 / CBS 356.35 / IMI 108563 / JCM 9778 / NBRC 8474)</name>
    <name type="common">Peach leaf curl fungus</name>
    <name type="synonym">Lalaria deformans</name>
    <dbReference type="NCBI Taxonomy" id="1097556"/>
    <lineage>
        <taxon>Eukaryota</taxon>
        <taxon>Fungi</taxon>
        <taxon>Dikarya</taxon>
        <taxon>Ascomycota</taxon>
        <taxon>Taphrinomycotina</taxon>
        <taxon>Taphrinomycetes</taxon>
        <taxon>Taphrinales</taxon>
        <taxon>Taphrinaceae</taxon>
        <taxon>Taphrina</taxon>
    </lineage>
</organism>
<dbReference type="EMBL" id="CAHR02000119">
    <property type="protein sequence ID" value="CCG83062.1"/>
    <property type="molecule type" value="Genomic_DNA"/>
</dbReference>
<proteinExistence type="predicted"/>
<dbReference type="Proteomes" id="UP000013776">
    <property type="component" value="Unassembled WGS sequence"/>
</dbReference>
<dbReference type="OrthoDB" id="2592092at2759"/>
<feature type="domain" description="NuBaID C-terminal" evidence="1">
    <location>
        <begin position="43"/>
        <end position="95"/>
    </location>
</feature>
<dbReference type="GO" id="GO:0008270">
    <property type="term" value="F:zinc ion binding"/>
    <property type="evidence" value="ECO:0007669"/>
    <property type="project" value="InterPro"/>
</dbReference>
<comment type="caution">
    <text evidence="2">The sequence shown here is derived from an EMBL/GenBank/DDBJ whole genome shotgun (WGS) entry which is preliminary data.</text>
</comment>
<reference evidence="2 3" key="1">
    <citation type="journal article" date="2013" name="MBio">
        <title>Genome sequencing of the plant pathogen Taphrina deformans, the causal agent of peach leaf curl.</title>
        <authorList>
            <person name="Cisse O.H."/>
            <person name="Almeida J.M.G.C.F."/>
            <person name="Fonseca A."/>
            <person name="Kumar A.A."/>
            <person name="Salojaervi J."/>
            <person name="Overmyer K."/>
            <person name="Hauser P.M."/>
            <person name="Pagni M."/>
        </authorList>
    </citation>
    <scope>NUCLEOTIDE SEQUENCE [LARGE SCALE GENOMIC DNA]</scope>
    <source>
        <strain evidence="3">PYCC 5710 / ATCC 11124 / CBS 356.35 / IMI 108563 / JCM 9778 / NBRC 8474</strain>
    </source>
</reference>